<evidence type="ECO:0000256" key="1">
    <source>
        <dbReference type="SAM" id="SignalP"/>
    </source>
</evidence>
<reference evidence="2" key="1">
    <citation type="journal article" date="2020" name="Stud. Mycol.">
        <title>101 Dothideomycetes genomes: a test case for predicting lifestyles and emergence of pathogens.</title>
        <authorList>
            <person name="Haridas S."/>
            <person name="Albert R."/>
            <person name="Binder M."/>
            <person name="Bloem J."/>
            <person name="Labutti K."/>
            <person name="Salamov A."/>
            <person name="Andreopoulos B."/>
            <person name="Baker S."/>
            <person name="Barry K."/>
            <person name="Bills G."/>
            <person name="Bluhm B."/>
            <person name="Cannon C."/>
            <person name="Castanera R."/>
            <person name="Culley D."/>
            <person name="Daum C."/>
            <person name="Ezra D."/>
            <person name="Gonzalez J."/>
            <person name="Henrissat B."/>
            <person name="Kuo A."/>
            <person name="Liang C."/>
            <person name="Lipzen A."/>
            <person name="Lutzoni F."/>
            <person name="Magnuson J."/>
            <person name="Mondo S."/>
            <person name="Nolan M."/>
            <person name="Ohm R."/>
            <person name="Pangilinan J."/>
            <person name="Park H.-J."/>
            <person name="Ramirez L."/>
            <person name="Alfaro M."/>
            <person name="Sun H."/>
            <person name="Tritt A."/>
            <person name="Yoshinaga Y."/>
            <person name="Zwiers L.-H."/>
            <person name="Turgeon B."/>
            <person name="Goodwin S."/>
            <person name="Spatafora J."/>
            <person name="Crous P."/>
            <person name="Grigoriev I."/>
        </authorList>
    </citation>
    <scope>NUCLEOTIDE SEQUENCE</scope>
    <source>
        <strain evidence="2">CBS 123094</strain>
    </source>
</reference>
<dbReference type="AlphaFoldDB" id="A0A6A5X2F1"/>
<organism evidence="2 3">
    <name type="scientific">Amniculicola lignicola CBS 123094</name>
    <dbReference type="NCBI Taxonomy" id="1392246"/>
    <lineage>
        <taxon>Eukaryota</taxon>
        <taxon>Fungi</taxon>
        <taxon>Dikarya</taxon>
        <taxon>Ascomycota</taxon>
        <taxon>Pezizomycotina</taxon>
        <taxon>Dothideomycetes</taxon>
        <taxon>Pleosporomycetidae</taxon>
        <taxon>Pleosporales</taxon>
        <taxon>Amniculicolaceae</taxon>
        <taxon>Amniculicola</taxon>
    </lineage>
</organism>
<keyword evidence="3" id="KW-1185">Reference proteome</keyword>
<gene>
    <name evidence="2" type="ORF">P154DRAFT_569754</name>
</gene>
<protein>
    <recommendedName>
        <fullName evidence="4">Ecp2 effector protein domain-containing protein</fullName>
    </recommendedName>
</protein>
<evidence type="ECO:0000313" key="3">
    <source>
        <dbReference type="Proteomes" id="UP000799779"/>
    </source>
</evidence>
<dbReference type="OrthoDB" id="3914371at2759"/>
<evidence type="ECO:0008006" key="4">
    <source>
        <dbReference type="Google" id="ProtNLM"/>
    </source>
</evidence>
<keyword evidence="1" id="KW-0732">Signal</keyword>
<name>A0A6A5X2F1_9PLEO</name>
<evidence type="ECO:0000313" key="2">
    <source>
        <dbReference type="EMBL" id="KAF2007055.1"/>
    </source>
</evidence>
<proteinExistence type="predicted"/>
<feature type="signal peptide" evidence="1">
    <location>
        <begin position="1"/>
        <end position="21"/>
    </location>
</feature>
<dbReference type="Proteomes" id="UP000799779">
    <property type="component" value="Unassembled WGS sequence"/>
</dbReference>
<feature type="chain" id="PRO_5025550857" description="Ecp2 effector protein domain-containing protein" evidence="1">
    <location>
        <begin position="22"/>
        <end position="161"/>
    </location>
</feature>
<dbReference type="EMBL" id="ML977558">
    <property type="protein sequence ID" value="KAF2007055.1"/>
    <property type="molecule type" value="Genomic_DNA"/>
</dbReference>
<accession>A0A6A5X2F1</accession>
<sequence>MAPKIFFYLFAAAGITTATAAAVPDAAPAPVPFTIPSDVEILDLRTEEDKKSGKAHKRTPGGVYVCKAIEFDAKQGCKLIVTSWGNPTSLIGTEYNNVISSAGADVGTNCQFFDAFSNGQCTGQGYLDINNPGLGDFRTVPWAGDKAVSWNDITTCIKCWY</sequence>